<dbReference type="SUPFAM" id="SSF48317">
    <property type="entry name" value="Acid phosphatase/Vanadium-dependent haloperoxidase"/>
    <property type="match status" value="1"/>
</dbReference>
<dbReference type="AlphaFoldDB" id="A0A316Z1V3"/>
<name>A0A316Z1V3_9BASI</name>
<dbReference type="Gene3D" id="1.20.144.10">
    <property type="entry name" value="Phosphatidic acid phosphatase type 2/haloperoxidase"/>
    <property type="match status" value="1"/>
</dbReference>
<evidence type="ECO:0000313" key="3">
    <source>
        <dbReference type="EMBL" id="PWN95511.1"/>
    </source>
</evidence>
<sequence length="94" mass="9943">MCLYLCMAMPSNLAPLVPLVAATPPVVMWSRVRLGLHTPAQCLVGATLGVACALFATVLWTGFGSHAGLAQRLAPRGDHILRQLESNVRGHIGV</sequence>
<dbReference type="InterPro" id="IPR000326">
    <property type="entry name" value="PAP2/HPO"/>
</dbReference>
<feature type="domain" description="Phosphatidic acid phosphatase type 2/haloperoxidase" evidence="2">
    <location>
        <begin position="2"/>
        <end position="59"/>
    </location>
</feature>
<dbReference type="OrthoDB" id="302705at2759"/>
<evidence type="ECO:0000256" key="1">
    <source>
        <dbReference type="SAM" id="Phobius"/>
    </source>
</evidence>
<dbReference type="STRING" id="58919.A0A316Z1V3"/>
<evidence type="ECO:0000259" key="2">
    <source>
        <dbReference type="Pfam" id="PF01569"/>
    </source>
</evidence>
<gene>
    <name evidence="3" type="ORF">FA09DRAFT_332149</name>
</gene>
<dbReference type="Pfam" id="PF01569">
    <property type="entry name" value="PAP2"/>
    <property type="match status" value="1"/>
</dbReference>
<keyword evidence="1" id="KW-1133">Transmembrane helix</keyword>
<dbReference type="RefSeq" id="XP_025595790.1">
    <property type="nucleotide sequence ID" value="XM_025743335.1"/>
</dbReference>
<dbReference type="Proteomes" id="UP000245946">
    <property type="component" value="Unassembled WGS sequence"/>
</dbReference>
<keyword evidence="1" id="KW-0472">Membrane</keyword>
<dbReference type="InterPro" id="IPR036938">
    <property type="entry name" value="PAP2/HPO_sf"/>
</dbReference>
<accession>A0A316Z1V3</accession>
<dbReference type="GeneID" id="37270879"/>
<feature type="transmembrane region" description="Helical" evidence="1">
    <location>
        <begin position="38"/>
        <end position="63"/>
    </location>
</feature>
<protein>
    <recommendedName>
        <fullName evidence="2">Phosphatidic acid phosphatase type 2/haloperoxidase domain-containing protein</fullName>
    </recommendedName>
</protein>
<reference evidence="3 4" key="1">
    <citation type="journal article" date="2018" name="Mol. Biol. Evol.">
        <title>Broad Genomic Sampling Reveals a Smut Pathogenic Ancestry of the Fungal Clade Ustilaginomycotina.</title>
        <authorList>
            <person name="Kijpornyongpan T."/>
            <person name="Mondo S.J."/>
            <person name="Barry K."/>
            <person name="Sandor L."/>
            <person name="Lee J."/>
            <person name="Lipzen A."/>
            <person name="Pangilinan J."/>
            <person name="LaButti K."/>
            <person name="Hainaut M."/>
            <person name="Henrissat B."/>
            <person name="Grigoriev I.V."/>
            <person name="Spatafora J.W."/>
            <person name="Aime M.C."/>
        </authorList>
    </citation>
    <scope>NUCLEOTIDE SEQUENCE [LARGE SCALE GENOMIC DNA]</scope>
    <source>
        <strain evidence="3 4">MCA 4186</strain>
    </source>
</reference>
<dbReference type="EMBL" id="KZ819304">
    <property type="protein sequence ID" value="PWN95511.1"/>
    <property type="molecule type" value="Genomic_DNA"/>
</dbReference>
<keyword evidence="4" id="KW-1185">Reference proteome</keyword>
<keyword evidence="1" id="KW-0812">Transmembrane</keyword>
<organism evidence="3 4">
    <name type="scientific">Tilletiopsis washingtonensis</name>
    <dbReference type="NCBI Taxonomy" id="58919"/>
    <lineage>
        <taxon>Eukaryota</taxon>
        <taxon>Fungi</taxon>
        <taxon>Dikarya</taxon>
        <taxon>Basidiomycota</taxon>
        <taxon>Ustilaginomycotina</taxon>
        <taxon>Exobasidiomycetes</taxon>
        <taxon>Entylomatales</taxon>
        <taxon>Entylomatales incertae sedis</taxon>
        <taxon>Tilletiopsis</taxon>
    </lineage>
</organism>
<evidence type="ECO:0000313" key="4">
    <source>
        <dbReference type="Proteomes" id="UP000245946"/>
    </source>
</evidence>
<proteinExistence type="predicted"/>